<dbReference type="OrthoDB" id="5296858at2"/>
<name>A0A0F7JRH2_9GAMM</name>
<dbReference type="RefSeq" id="WP_046857984.1">
    <property type="nucleotide sequence ID" value="NZ_CP011412.1"/>
</dbReference>
<dbReference type="EMBL" id="CP011412">
    <property type="protein sequence ID" value="AKH19046.1"/>
    <property type="molecule type" value="Genomic_DNA"/>
</dbReference>
<accession>A0A0F7JRH2</accession>
<sequence length="86" mass="9488">MLTLKDCADFCDLSEDELLGLLGGAGMSPIEVCATVQQFADTPSECRKMVGFLQSYLEKVESKGDTRRAHEVHEAIDHFVSNHAMI</sequence>
<organism evidence="1 2">
    <name type="scientific">Sedimenticola thiotaurini</name>
    <dbReference type="NCBI Taxonomy" id="1543721"/>
    <lineage>
        <taxon>Bacteria</taxon>
        <taxon>Pseudomonadati</taxon>
        <taxon>Pseudomonadota</taxon>
        <taxon>Gammaproteobacteria</taxon>
        <taxon>Chromatiales</taxon>
        <taxon>Sedimenticolaceae</taxon>
        <taxon>Sedimenticola</taxon>
    </lineage>
</organism>
<dbReference type="AlphaFoldDB" id="A0A0F7JRH2"/>
<keyword evidence="2" id="KW-1185">Reference proteome</keyword>
<proteinExistence type="predicted"/>
<dbReference type="KEGG" id="seds:AAY24_00335"/>
<protein>
    <submittedName>
        <fullName evidence="1">Uncharacterized protein</fullName>
    </submittedName>
</protein>
<gene>
    <name evidence="1" type="ORF">AAY24_00335</name>
</gene>
<dbReference type="Proteomes" id="UP000034410">
    <property type="component" value="Chromosome"/>
</dbReference>
<evidence type="ECO:0000313" key="2">
    <source>
        <dbReference type="Proteomes" id="UP000034410"/>
    </source>
</evidence>
<evidence type="ECO:0000313" key="1">
    <source>
        <dbReference type="EMBL" id="AKH19046.1"/>
    </source>
</evidence>
<reference evidence="1 2" key="1">
    <citation type="journal article" date="2015" name="Genome Announc.">
        <title>Complete Genome Sequence of Sedimenticola thiotaurini Strain SIP-G1, a Polyphosphate- and Polyhydroxyalkanoate-Accumulating Sulfur-Oxidizing Gammaproteobacterium Isolated from Salt Marsh Sediments.</title>
        <authorList>
            <person name="Flood B.E."/>
            <person name="Jones D.S."/>
            <person name="Bailey J.V."/>
        </authorList>
    </citation>
    <scope>NUCLEOTIDE SEQUENCE [LARGE SCALE GENOMIC DNA]</scope>
    <source>
        <strain evidence="1 2">SIP-G1</strain>
    </source>
</reference>